<keyword evidence="2" id="KW-1185">Reference proteome</keyword>
<organism evidence="1 2">
    <name type="scientific">Photorhabdus aegyptia</name>
    <dbReference type="NCBI Taxonomy" id="2805098"/>
    <lineage>
        <taxon>Bacteria</taxon>
        <taxon>Pseudomonadati</taxon>
        <taxon>Pseudomonadota</taxon>
        <taxon>Gammaproteobacteria</taxon>
        <taxon>Enterobacterales</taxon>
        <taxon>Morganellaceae</taxon>
        <taxon>Photorhabdus</taxon>
    </lineage>
</organism>
<gene>
    <name evidence="1" type="ORF">BA1DRAFT_03601</name>
</gene>
<protein>
    <submittedName>
        <fullName evidence="1">Uncharacterized protein</fullName>
    </submittedName>
</protein>
<evidence type="ECO:0000313" key="2">
    <source>
        <dbReference type="Proteomes" id="UP000023464"/>
    </source>
</evidence>
<evidence type="ECO:0000313" key="1">
    <source>
        <dbReference type="EMBL" id="EYU13916.1"/>
    </source>
</evidence>
<dbReference type="PATRIC" id="fig|1393736.3.peg.3678"/>
<sequence>MKRVQMDTTNLLSPKILGENAHGEFYPDPTALNVLLEQHIIYVIVYVE</sequence>
<reference evidence="1 2" key="1">
    <citation type="submission" date="2014-03" db="EMBL/GenBank/DDBJ databases">
        <title>Draft Genome of Photorhabdus luminescens BA1, an Egyptian Isolate.</title>
        <authorList>
            <person name="Ghazal S."/>
            <person name="Hurst S.G.IV."/>
            <person name="Morris K."/>
            <person name="Thomas K."/>
            <person name="Tisa L.S."/>
        </authorList>
    </citation>
    <scope>NUCLEOTIDE SEQUENCE [LARGE SCALE GENOMIC DNA]</scope>
    <source>
        <strain evidence="1 2">BA1</strain>
    </source>
</reference>
<proteinExistence type="predicted"/>
<comment type="caution">
    <text evidence="1">The sequence shown here is derived from an EMBL/GenBank/DDBJ whole genome shotgun (WGS) entry which is preliminary data.</text>
</comment>
<dbReference type="EMBL" id="JFGV01000065">
    <property type="protein sequence ID" value="EYU13916.1"/>
    <property type="molecule type" value="Genomic_DNA"/>
</dbReference>
<dbReference type="Proteomes" id="UP000023464">
    <property type="component" value="Unassembled WGS sequence"/>
</dbReference>
<accession>A0A022PDZ5</accession>
<dbReference type="AlphaFoldDB" id="A0A022PDZ5"/>
<name>A0A022PDZ5_9GAMM</name>